<keyword evidence="6 7" id="KW-0472">Membrane</keyword>
<proteinExistence type="predicted"/>
<dbReference type="EMBL" id="JALNTZ010000007">
    <property type="protein sequence ID" value="KAJ3644933.1"/>
    <property type="molecule type" value="Genomic_DNA"/>
</dbReference>
<dbReference type="InterPro" id="IPR020846">
    <property type="entry name" value="MFS_dom"/>
</dbReference>
<dbReference type="GO" id="GO:0006820">
    <property type="term" value="P:monoatomic anion transport"/>
    <property type="evidence" value="ECO:0007669"/>
    <property type="project" value="TreeGrafter"/>
</dbReference>
<feature type="transmembrane region" description="Helical" evidence="7">
    <location>
        <begin position="406"/>
        <end position="428"/>
    </location>
</feature>
<comment type="subcellular location">
    <subcellularLocation>
        <location evidence="1">Membrane</location>
        <topology evidence="1">Multi-pass membrane protein</topology>
    </subcellularLocation>
</comment>
<organism evidence="9 10">
    <name type="scientific">Zophobas morio</name>
    <dbReference type="NCBI Taxonomy" id="2755281"/>
    <lineage>
        <taxon>Eukaryota</taxon>
        <taxon>Metazoa</taxon>
        <taxon>Ecdysozoa</taxon>
        <taxon>Arthropoda</taxon>
        <taxon>Hexapoda</taxon>
        <taxon>Insecta</taxon>
        <taxon>Pterygota</taxon>
        <taxon>Neoptera</taxon>
        <taxon>Endopterygota</taxon>
        <taxon>Coleoptera</taxon>
        <taxon>Polyphaga</taxon>
        <taxon>Cucujiformia</taxon>
        <taxon>Tenebrionidae</taxon>
        <taxon>Zophobas</taxon>
    </lineage>
</organism>
<evidence type="ECO:0000256" key="2">
    <source>
        <dbReference type="ARBA" id="ARBA00022448"/>
    </source>
</evidence>
<feature type="transmembrane region" description="Helical" evidence="7">
    <location>
        <begin position="116"/>
        <end position="136"/>
    </location>
</feature>
<comment type="caution">
    <text evidence="9">The sequence shown here is derived from an EMBL/GenBank/DDBJ whole genome shotgun (WGS) entry which is preliminary data.</text>
</comment>
<feature type="transmembrane region" description="Helical" evidence="7">
    <location>
        <begin position="313"/>
        <end position="339"/>
    </location>
</feature>
<protein>
    <recommendedName>
        <fullName evidence="8">Major facilitator superfamily (MFS) profile domain-containing protein</fullName>
    </recommendedName>
</protein>
<dbReference type="InterPro" id="IPR050382">
    <property type="entry name" value="MFS_Na/Anion_cotransporter"/>
</dbReference>
<dbReference type="FunFam" id="1.20.1250.20:FF:000003">
    <property type="entry name" value="Solute carrier family 17 member 3"/>
    <property type="match status" value="1"/>
</dbReference>
<evidence type="ECO:0000259" key="8">
    <source>
        <dbReference type="PROSITE" id="PS50850"/>
    </source>
</evidence>
<dbReference type="AlphaFoldDB" id="A0AA38M6L6"/>
<keyword evidence="2" id="KW-0813">Transport</keyword>
<feature type="transmembrane region" description="Helical" evidence="7">
    <location>
        <begin position="213"/>
        <end position="232"/>
    </location>
</feature>
<evidence type="ECO:0000256" key="6">
    <source>
        <dbReference type="ARBA" id="ARBA00023136"/>
    </source>
</evidence>
<evidence type="ECO:0000256" key="1">
    <source>
        <dbReference type="ARBA" id="ARBA00004141"/>
    </source>
</evidence>
<dbReference type="Gene3D" id="1.20.1250.20">
    <property type="entry name" value="MFS general substrate transporter like domains"/>
    <property type="match status" value="1"/>
</dbReference>
<evidence type="ECO:0000256" key="5">
    <source>
        <dbReference type="ARBA" id="ARBA00022989"/>
    </source>
</evidence>
<feature type="domain" description="Major facilitator superfamily (MFS) profile" evidence="8">
    <location>
        <begin position="32"/>
        <end position="468"/>
    </location>
</feature>
<keyword evidence="4" id="KW-0769">Symport</keyword>
<feature type="transmembrane region" description="Helical" evidence="7">
    <location>
        <begin position="443"/>
        <end position="462"/>
    </location>
</feature>
<accession>A0AA38M6L6</accession>
<dbReference type="GO" id="GO:0016020">
    <property type="term" value="C:membrane"/>
    <property type="evidence" value="ECO:0007669"/>
    <property type="project" value="UniProtKB-SubCell"/>
</dbReference>
<keyword evidence="5 7" id="KW-1133">Transmembrane helix</keyword>
<dbReference type="GO" id="GO:0015293">
    <property type="term" value="F:symporter activity"/>
    <property type="evidence" value="ECO:0007669"/>
    <property type="project" value="UniProtKB-KW"/>
</dbReference>
<keyword evidence="10" id="KW-1185">Reference proteome</keyword>
<keyword evidence="3 7" id="KW-0812">Transmembrane</keyword>
<evidence type="ECO:0000256" key="4">
    <source>
        <dbReference type="ARBA" id="ARBA00022847"/>
    </source>
</evidence>
<reference evidence="9" key="1">
    <citation type="journal article" date="2023" name="G3 (Bethesda)">
        <title>Whole genome assemblies of Zophobas morio and Tenebrio molitor.</title>
        <authorList>
            <person name="Kaur S."/>
            <person name="Stinson S.A."/>
            <person name="diCenzo G.C."/>
        </authorList>
    </citation>
    <scope>NUCLEOTIDE SEQUENCE</scope>
    <source>
        <strain evidence="9">QUZm001</strain>
    </source>
</reference>
<sequence length="498" mass="56672">MQSNLPSLTTRCKCFAIPHRYVTAFLLGTGCIIYFLMLVSFLKAFRHLNPKTPVYNSTYSMNCTFDRNVSRVEHVNEHFYQPPFARVAALANAHVWGYIAAAPFCGLFSDRLGGKYFVWIPIFVISVVEVITPPMLSGSASDFYIVFTWYFLIGVGAGMASAGMNSILARWTPIEERGRMGCMTYCGTQFAVTFHSEITDNVIVATGLWNMPFYIYSALGLIWSVSFLFLGSSHYHIRKHGMHQSELQYLQDKLQHIKDFNRQRVPWLKIATSAPLWALIVINMGHIWIWTAMITNLPFYLRYVLFFSNEKTMGYACLAYMSLSCCTLMCGFFSDFLTSRKYIQTRTLRKVYTTFGAMGPAVFLLTAAYTGCHRTEAVFMFVIGMSFMGFYFGGTKINTLEIAPNFSGTVIGLVNMFESVPLLVLPIVERIISPTNVLHEKKLLFWIHLAVLAVTNMFFTLFGSVDVQPWDSEEVEEEQEMEHFYTYPTATLAPRPSD</sequence>
<feature type="transmembrane region" description="Helical" evidence="7">
    <location>
        <begin position="351"/>
        <end position="371"/>
    </location>
</feature>
<dbReference type="InterPro" id="IPR011701">
    <property type="entry name" value="MFS"/>
</dbReference>
<dbReference type="InterPro" id="IPR036259">
    <property type="entry name" value="MFS_trans_sf"/>
</dbReference>
<evidence type="ECO:0000256" key="7">
    <source>
        <dbReference type="SAM" id="Phobius"/>
    </source>
</evidence>
<dbReference type="PANTHER" id="PTHR11662:SF415">
    <property type="entry name" value="AT30085P-RELATED"/>
    <property type="match status" value="1"/>
</dbReference>
<feature type="transmembrane region" description="Helical" evidence="7">
    <location>
        <begin position="276"/>
        <end position="301"/>
    </location>
</feature>
<evidence type="ECO:0000256" key="3">
    <source>
        <dbReference type="ARBA" id="ARBA00022692"/>
    </source>
</evidence>
<dbReference type="SUPFAM" id="SSF103473">
    <property type="entry name" value="MFS general substrate transporter"/>
    <property type="match status" value="1"/>
</dbReference>
<dbReference type="Pfam" id="PF07690">
    <property type="entry name" value="MFS_1"/>
    <property type="match status" value="1"/>
</dbReference>
<evidence type="ECO:0000313" key="10">
    <source>
        <dbReference type="Proteomes" id="UP001168821"/>
    </source>
</evidence>
<dbReference type="PROSITE" id="PS50850">
    <property type="entry name" value="MFS"/>
    <property type="match status" value="1"/>
</dbReference>
<feature type="transmembrane region" description="Helical" evidence="7">
    <location>
        <begin position="377"/>
        <end position="394"/>
    </location>
</feature>
<dbReference type="Proteomes" id="UP001168821">
    <property type="component" value="Unassembled WGS sequence"/>
</dbReference>
<evidence type="ECO:0000313" key="9">
    <source>
        <dbReference type="EMBL" id="KAJ3644933.1"/>
    </source>
</evidence>
<feature type="transmembrane region" description="Helical" evidence="7">
    <location>
        <begin position="143"/>
        <end position="164"/>
    </location>
</feature>
<gene>
    <name evidence="9" type="ORF">Zmor_022630</name>
</gene>
<dbReference type="PANTHER" id="PTHR11662">
    <property type="entry name" value="SOLUTE CARRIER FAMILY 17"/>
    <property type="match status" value="1"/>
</dbReference>
<name>A0AA38M6L6_9CUCU</name>
<feature type="transmembrane region" description="Helical" evidence="7">
    <location>
        <begin position="21"/>
        <end position="42"/>
    </location>
</feature>